<name>A0A6J1SY82_FRAOC</name>
<evidence type="ECO:0000313" key="2">
    <source>
        <dbReference type="Proteomes" id="UP000504606"/>
    </source>
</evidence>
<dbReference type="Proteomes" id="UP000504606">
    <property type="component" value="Unplaced"/>
</dbReference>
<proteinExistence type="predicted"/>
<accession>A0A6J1SY82</accession>
<feature type="transmembrane region" description="Helical" evidence="1">
    <location>
        <begin position="137"/>
        <end position="156"/>
    </location>
</feature>
<feature type="transmembrane region" description="Helical" evidence="1">
    <location>
        <begin position="168"/>
        <end position="194"/>
    </location>
</feature>
<gene>
    <name evidence="3" type="primary">LOC113211657</name>
</gene>
<feature type="transmembrane region" description="Helical" evidence="1">
    <location>
        <begin position="65"/>
        <end position="82"/>
    </location>
</feature>
<sequence length="197" mass="22772">MDYPRTAWAWLRSKLLLHVAVWMYSCLTLKLGFEDIVLLSSADWRSESPPVVEGFDDIKRTMRRIIAFYTVIKCLLVAVLLVRMSQVQRPALDLTTWCVFSVVLCIEIIFSLLPELPLLPLDSPRLFQSIFLDTPPLAPPSLWICTFHTITVVSLTKDDEPASFARTCFVFIILSYVSYVFTFYVTSMFSNYFFKEI</sequence>
<dbReference type="AlphaFoldDB" id="A0A6J1SY82"/>
<keyword evidence="2" id="KW-1185">Reference proteome</keyword>
<dbReference type="KEGG" id="foc:113211657"/>
<keyword evidence="1" id="KW-1133">Transmembrane helix</keyword>
<feature type="transmembrane region" description="Helical" evidence="1">
    <location>
        <begin position="94"/>
        <end position="113"/>
    </location>
</feature>
<keyword evidence="1" id="KW-0472">Membrane</keyword>
<dbReference type="PROSITE" id="PS51257">
    <property type="entry name" value="PROKAR_LIPOPROTEIN"/>
    <property type="match status" value="1"/>
</dbReference>
<keyword evidence="1" id="KW-0812">Transmembrane</keyword>
<reference evidence="3" key="1">
    <citation type="submission" date="2025-08" db="UniProtKB">
        <authorList>
            <consortium name="RefSeq"/>
        </authorList>
    </citation>
    <scope>IDENTIFICATION</scope>
    <source>
        <tissue evidence="3">Whole organism</tissue>
    </source>
</reference>
<evidence type="ECO:0000313" key="3">
    <source>
        <dbReference type="RefSeq" id="XP_026285893.1"/>
    </source>
</evidence>
<evidence type="ECO:0000256" key="1">
    <source>
        <dbReference type="SAM" id="Phobius"/>
    </source>
</evidence>
<organism evidence="2 3">
    <name type="scientific">Frankliniella occidentalis</name>
    <name type="common">Western flower thrips</name>
    <name type="synonym">Euthrips occidentalis</name>
    <dbReference type="NCBI Taxonomy" id="133901"/>
    <lineage>
        <taxon>Eukaryota</taxon>
        <taxon>Metazoa</taxon>
        <taxon>Ecdysozoa</taxon>
        <taxon>Arthropoda</taxon>
        <taxon>Hexapoda</taxon>
        <taxon>Insecta</taxon>
        <taxon>Pterygota</taxon>
        <taxon>Neoptera</taxon>
        <taxon>Paraneoptera</taxon>
        <taxon>Thysanoptera</taxon>
        <taxon>Terebrantia</taxon>
        <taxon>Thripoidea</taxon>
        <taxon>Thripidae</taxon>
        <taxon>Frankliniella</taxon>
    </lineage>
</organism>
<dbReference type="RefSeq" id="XP_026285893.1">
    <property type="nucleotide sequence ID" value="XM_026430108.2"/>
</dbReference>
<dbReference type="GeneID" id="113211657"/>
<protein>
    <submittedName>
        <fullName evidence="3">Uncharacterized protein LOC113211657</fullName>
    </submittedName>
</protein>